<dbReference type="Pfam" id="PF07715">
    <property type="entry name" value="Plug"/>
    <property type="match status" value="1"/>
</dbReference>
<dbReference type="Gene3D" id="2.170.130.10">
    <property type="entry name" value="TonB-dependent receptor, plug domain"/>
    <property type="match status" value="1"/>
</dbReference>
<dbReference type="Pfam" id="PF00593">
    <property type="entry name" value="TonB_dep_Rec_b-barrel"/>
    <property type="match status" value="1"/>
</dbReference>
<evidence type="ECO:0000256" key="7">
    <source>
        <dbReference type="ARBA" id="ARBA00023237"/>
    </source>
</evidence>
<dbReference type="Pfam" id="PF13715">
    <property type="entry name" value="CarbopepD_reg_2"/>
    <property type="match status" value="1"/>
</dbReference>
<dbReference type="NCBIfam" id="TIGR04057">
    <property type="entry name" value="SusC_RagA_signa"/>
    <property type="match status" value="1"/>
</dbReference>
<keyword evidence="4 8" id="KW-0812">Transmembrane</keyword>
<dbReference type="Gene3D" id="2.60.40.1120">
    <property type="entry name" value="Carboxypeptidase-like, regulatory domain"/>
    <property type="match status" value="1"/>
</dbReference>
<dbReference type="InterPro" id="IPR023997">
    <property type="entry name" value="TonB-dep_OMP_SusC/RagA_CS"/>
</dbReference>
<evidence type="ECO:0000256" key="9">
    <source>
        <dbReference type="RuleBase" id="RU003357"/>
    </source>
</evidence>
<dbReference type="PROSITE" id="PS52016">
    <property type="entry name" value="TONB_DEPENDENT_REC_3"/>
    <property type="match status" value="1"/>
</dbReference>
<keyword evidence="6 8" id="KW-0472">Membrane</keyword>
<proteinExistence type="inferred from homology"/>
<keyword evidence="13" id="KW-1185">Reference proteome</keyword>
<evidence type="ECO:0000313" key="12">
    <source>
        <dbReference type="EMBL" id="OHX63826.1"/>
    </source>
</evidence>
<dbReference type="FunFam" id="2.170.130.10:FF:000008">
    <property type="entry name" value="SusC/RagA family TonB-linked outer membrane protein"/>
    <property type="match status" value="1"/>
</dbReference>
<keyword evidence="7 8" id="KW-0998">Cell outer membrane</keyword>
<evidence type="ECO:0000256" key="5">
    <source>
        <dbReference type="ARBA" id="ARBA00023077"/>
    </source>
</evidence>
<dbReference type="InterPro" id="IPR023996">
    <property type="entry name" value="TonB-dep_OMP_SusC/RagA"/>
</dbReference>
<dbReference type="EMBL" id="JRYR02000002">
    <property type="protein sequence ID" value="OHX63826.1"/>
    <property type="molecule type" value="Genomic_DNA"/>
</dbReference>
<evidence type="ECO:0000256" key="8">
    <source>
        <dbReference type="PROSITE-ProRule" id="PRU01360"/>
    </source>
</evidence>
<protein>
    <recommendedName>
        <fullName evidence="14">SusC/RagA family TonB-linked outer membrane protein</fullName>
    </recommendedName>
</protein>
<evidence type="ECO:0000256" key="3">
    <source>
        <dbReference type="ARBA" id="ARBA00022452"/>
    </source>
</evidence>
<keyword evidence="3 8" id="KW-1134">Transmembrane beta strand</keyword>
<dbReference type="InterPro" id="IPR012910">
    <property type="entry name" value="Plug_dom"/>
</dbReference>
<evidence type="ECO:0000256" key="4">
    <source>
        <dbReference type="ARBA" id="ARBA00022692"/>
    </source>
</evidence>
<name>A0A1S1YS14_FLAPC</name>
<accession>A0A1S1YS14</accession>
<organism evidence="12 13">
    <name type="scientific">Flammeovirga pacifica</name>
    <dbReference type="NCBI Taxonomy" id="915059"/>
    <lineage>
        <taxon>Bacteria</taxon>
        <taxon>Pseudomonadati</taxon>
        <taxon>Bacteroidota</taxon>
        <taxon>Cytophagia</taxon>
        <taxon>Cytophagales</taxon>
        <taxon>Flammeovirgaceae</taxon>
        <taxon>Flammeovirga</taxon>
    </lineage>
</organism>
<gene>
    <name evidence="12" type="ORF">NH26_19635</name>
</gene>
<dbReference type="InterPro" id="IPR036942">
    <property type="entry name" value="Beta-barrel_TonB_sf"/>
</dbReference>
<dbReference type="RefSeq" id="WP_052431737.1">
    <property type="nucleotide sequence ID" value="NZ_JRYR02000002.1"/>
</dbReference>
<sequence>MKKLHYQLKNISLLIITSLLLFSFNEIDQIRIHLSSSSISLRQMISEIEDGTSYSFYYSHNDINDEALLELKSYQDDNIQNILEEVSKQLNINYKINGNHILLDKKIEEHKAIIPIAPNVEQDKIKISGVIRAGDDKQPLPSATVLIKGTTYGAVTDMDGNFTIEADKGDVLVFSYTGYLAKEITLTTQSKLDVSLDPDATQLEEVVLVGYTQIKKTQMTGSTSKVNTENLETMPTTSLEERLQGQAPGLLISSGSGQPGSDDVSIRIRGTGSINGSNTPLYIMDGVMVEPAQFAAVNPNDIENINVLKDASATAIYGSRGANGVILITTKQGTAGKTKFNYRTQFGVSTPTKNPTEMMNSEESIAYQTIVGNQRSEYGGNSALPLTRLLYLETKEKNGELTNPSEIAELNSGRSTLSKARSTDTNWNDKMLKPGYTMMHELSASGGNEKTKFFASGNYFSQEGNIENSSIERVTGRLNLTHKASEKLSFGTNLSLGYAKEQLSDPATGEGRFSWMNPFFTTYLAYPFEDPETWNSKDNPYLLTKYTNRTRESVKIIAAAHVDYKFTDWLSFRSNVGTDYKQSFDHHVISGQHPAAATYNGSMSQAVEFRNQYTFTNTLNFNKTINGKHAFNGVVGMEMYSGSYRGMNQVGYDIDDNLWDSPAGIGDKTGASARPPQIGGGLSMNRLMSYFTQWNYTYNNKYNLSASLRHDTSSKFQGDNASALFYSIGGSWNMSQEDAFKSIDQLSMLRLRTSYGTTGNQDGVGDFETYGGYSRISYAGQSGMYHSQIGNPNLKWETSAQFNLGLDFGLFDDRISGSVDYYNITTKDLFMNKQVSLTSGYGSITTNAGSVRNAGIEFAINADVVRQQDFTWNLGFNFTFNKNELLDLGSWDDGSGYFVNGDYIYQEGQSLGTWYMVEWAGINPDNGEVLFVGPGGELTEDYNSAPKSANLGNSEVPFFGGITTNWKYKNLSLSMLFTYSVGNTVMNANRWYIDNPSEFNGNKPKKLLNIWQNPGDITDVPKADAKYVSPYASHFLEDASYLRLKNVRLAYYLQSERLEKVGIRGLNMFVQAQNLFTVTGYTGPDPELSGAYDFSAYPAPRIYTIGFDLSF</sequence>
<dbReference type="AlphaFoldDB" id="A0A1S1YS14"/>
<evidence type="ECO:0000256" key="1">
    <source>
        <dbReference type="ARBA" id="ARBA00004571"/>
    </source>
</evidence>
<dbReference type="STRING" id="915059.NH26_19635"/>
<evidence type="ECO:0000313" key="13">
    <source>
        <dbReference type="Proteomes" id="UP000179797"/>
    </source>
</evidence>
<evidence type="ECO:0000256" key="6">
    <source>
        <dbReference type="ARBA" id="ARBA00023136"/>
    </source>
</evidence>
<evidence type="ECO:0000259" key="11">
    <source>
        <dbReference type="Pfam" id="PF07715"/>
    </source>
</evidence>
<evidence type="ECO:0000259" key="10">
    <source>
        <dbReference type="Pfam" id="PF00593"/>
    </source>
</evidence>
<dbReference type="Gene3D" id="2.40.170.20">
    <property type="entry name" value="TonB-dependent receptor, beta-barrel domain"/>
    <property type="match status" value="1"/>
</dbReference>
<keyword evidence="2 8" id="KW-0813">Transport</keyword>
<dbReference type="InterPro" id="IPR039426">
    <property type="entry name" value="TonB-dep_rcpt-like"/>
</dbReference>
<reference evidence="12 13" key="1">
    <citation type="journal article" date="2012" name="Int. J. Syst. Evol. Microbiol.">
        <title>Flammeovirga pacifica sp. nov., isolated from deep-sea sediment.</title>
        <authorList>
            <person name="Xu H."/>
            <person name="Fu Y."/>
            <person name="Yang N."/>
            <person name="Ding Z."/>
            <person name="Lai Q."/>
            <person name="Zeng R."/>
        </authorList>
    </citation>
    <scope>NUCLEOTIDE SEQUENCE [LARGE SCALE GENOMIC DNA]</scope>
    <source>
        <strain evidence="13">DSM 24597 / LMG 26175 / WPAGA1</strain>
    </source>
</reference>
<dbReference type="SUPFAM" id="SSF56935">
    <property type="entry name" value="Porins"/>
    <property type="match status" value="1"/>
</dbReference>
<dbReference type="InterPro" id="IPR000531">
    <property type="entry name" value="Beta-barrel_TonB"/>
</dbReference>
<feature type="domain" description="TonB-dependent receptor-like beta-barrel" evidence="10">
    <location>
        <begin position="512"/>
        <end position="936"/>
    </location>
</feature>
<dbReference type="GO" id="GO:0009279">
    <property type="term" value="C:cell outer membrane"/>
    <property type="evidence" value="ECO:0007669"/>
    <property type="project" value="UniProtKB-SubCell"/>
</dbReference>
<dbReference type="InterPro" id="IPR037066">
    <property type="entry name" value="Plug_dom_sf"/>
</dbReference>
<dbReference type="OrthoDB" id="9768177at2"/>
<dbReference type="Proteomes" id="UP000179797">
    <property type="component" value="Unassembled WGS sequence"/>
</dbReference>
<dbReference type="NCBIfam" id="TIGR04056">
    <property type="entry name" value="OMP_RagA_SusC"/>
    <property type="match status" value="1"/>
</dbReference>
<comment type="subcellular location">
    <subcellularLocation>
        <location evidence="1 8">Cell outer membrane</location>
        <topology evidence="1 8">Multi-pass membrane protein</topology>
    </subcellularLocation>
</comment>
<evidence type="ECO:0000256" key="2">
    <source>
        <dbReference type="ARBA" id="ARBA00022448"/>
    </source>
</evidence>
<comment type="similarity">
    <text evidence="8 9">Belongs to the TonB-dependent receptor family.</text>
</comment>
<keyword evidence="5 9" id="KW-0798">TonB box</keyword>
<dbReference type="SUPFAM" id="SSF49464">
    <property type="entry name" value="Carboxypeptidase regulatory domain-like"/>
    <property type="match status" value="1"/>
</dbReference>
<evidence type="ECO:0008006" key="14">
    <source>
        <dbReference type="Google" id="ProtNLM"/>
    </source>
</evidence>
<feature type="domain" description="TonB-dependent receptor plug" evidence="11">
    <location>
        <begin position="216"/>
        <end position="325"/>
    </location>
</feature>
<comment type="caution">
    <text evidence="12">The sequence shown here is derived from an EMBL/GenBank/DDBJ whole genome shotgun (WGS) entry which is preliminary data.</text>
</comment>
<dbReference type="InterPro" id="IPR008969">
    <property type="entry name" value="CarboxyPept-like_regulatory"/>
</dbReference>